<dbReference type="RefSeq" id="WP_062154763.1">
    <property type="nucleotide sequence ID" value="NZ_CP012373.2"/>
</dbReference>
<feature type="binding site" evidence="17">
    <location>
        <position position="371"/>
    </location>
    <ligand>
        <name>(6S)-NADPHX</name>
        <dbReference type="ChEBI" id="CHEBI:64076"/>
    </ligand>
</feature>
<feature type="binding site" evidence="18">
    <location>
        <position position="162"/>
    </location>
    <ligand>
        <name>(6S)-NADPHX</name>
        <dbReference type="ChEBI" id="CHEBI:64076"/>
    </ligand>
</feature>
<evidence type="ECO:0000256" key="11">
    <source>
        <dbReference type="ARBA" id="ARBA00023235"/>
    </source>
</evidence>
<dbReference type="PROSITE" id="PS51385">
    <property type="entry name" value="YJEF_N"/>
    <property type="match status" value="1"/>
</dbReference>
<evidence type="ECO:0000256" key="14">
    <source>
        <dbReference type="ARBA" id="ARBA00025153"/>
    </source>
</evidence>
<feature type="binding site" evidence="17">
    <location>
        <position position="325"/>
    </location>
    <ligand>
        <name>(6S)-NADPHX</name>
        <dbReference type="ChEBI" id="CHEBI:64076"/>
    </ligand>
</feature>
<evidence type="ECO:0000256" key="2">
    <source>
        <dbReference type="ARBA" id="ARBA00000909"/>
    </source>
</evidence>
<dbReference type="InterPro" id="IPR036652">
    <property type="entry name" value="YjeF_N_dom_sf"/>
</dbReference>
<evidence type="ECO:0000313" key="22">
    <source>
        <dbReference type="EMBL" id="AUI68566.1"/>
    </source>
</evidence>
<dbReference type="PIRSF" id="PIRSF017184">
    <property type="entry name" value="Nnr"/>
    <property type="match status" value="1"/>
</dbReference>
<evidence type="ECO:0000256" key="17">
    <source>
        <dbReference type="HAMAP-Rule" id="MF_01965"/>
    </source>
</evidence>
<dbReference type="AlphaFoldDB" id="A0A2N9YDN5"/>
<evidence type="ECO:0000256" key="10">
    <source>
        <dbReference type="ARBA" id="ARBA00023027"/>
    </source>
</evidence>
<dbReference type="CDD" id="cd01171">
    <property type="entry name" value="YXKO-related"/>
    <property type="match status" value="1"/>
</dbReference>
<keyword evidence="6 17" id="KW-0547">Nucleotide-binding</keyword>
<comment type="catalytic activity">
    <reaction evidence="2 18 19">
        <text>(6R)-NADPHX = (6S)-NADPHX</text>
        <dbReference type="Rhea" id="RHEA:32227"/>
        <dbReference type="ChEBI" id="CHEBI:64076"/>
        <dbReference type="ChEBI" id="CHEBI:64077"/>
        <dbReference type="EC" id="5.1.99.6"/>
    </reaction>
</comment>
<evidence type="ECO:0000256" key="15">
    <source>
        <dbReference type="ARBA" id="ARBA00048238"/>
    </source>
</evidence>
<comment type="subunit">
    <text evidence="17">Homotetramer.</text>
</comment>
<feature type="binding site" evidence="18">
    <location>
        <position position="129"/>
    </location>
    <ligand>
        <name>K(+)</name>
        <dbReference type="ChEBI" id="CHEBI:29103"/>
    </ligand>
</feature>
<dbReference type="InterPro" id="IPR030677">
    <property type="entry name" value="Nnr"/>
</dbReference>
<feature type="domain" description="YjeF N-terminal" evidence="21">
    <location>
        <begin position="17"/>
        <end position="219"/>
    </location>
</feature>
<comment type="function">
    <text evidence="14 19">Bifunctional enzyme that catalyzes the epimerization of the S- and R-forms of NAD(P)HX and the dehydration of the S-form of NAD(P)HX at the expense of ADP, which is converted to AMP. This allows the repair of both epimers of NAD(P)HX, a damaged form of NAD(P)H that is a result of enzymatic or heat-dependent hydration.</text>
</comment>
<evidence type="ECO:0000256" key="1">
    <source>
        <dbReference type="ARBA" id="ARBA00000013"/>
    </source>
</evidence>
<keyword evidence="11 18" id="KW-0413">Isomerase</keyword>
<evidence type="ECO:0000259" key="21">
    <source>
        <dbReference type="PROSITE" id="PS51385"/>
    </source>
</evidence>
<evidence type="ECO:0000259" key="20">
    <source>
        <dbReference type="PROSITE" id="PS51383"/>
    </source>
</evidence>
<dbReference type="InterPro" id="IPR017953">
    <property type="entry name" value="Carbohydrate_kinase_pred_CS"/>
</dbReference>
<evidence type="ECO:0000256" key="3">
    <source>
        <dbReference type="ARBA" id="ARBA00006001"/>
    </source>
</evidence>
<keyword evidence="9 18" id="KW-0630">Potassium</keyword>
<dbReference type="PANTHER" id="PTHR12592:SF0">
    <property type="entry name" value="ATP-DEPENDENT (S)-NAD(P)H-HYDRATE DEHYDRATASE"/>
    <property type="match status" value="1"/>
</dbReference>
<comment type="caution">
    <text evidence="18">Lacks conserved residue(s) required for the propagation of feature annotation.</text>
</comment>
<evidence type="ECO:0000256" key="8">
    <source>
        <dbReference type="ARBA" id="ARBA00022857"/>
    </source>
</evidence>
<feature type="binding site" evidence="18">
    <location>
        <begin position="65"/>
        <end position="69"/>
    </location>
    <ligand>
        <name>(6S)-NADPHX</name>
        <dbReference type="ChEBI" id="CHEBI:64076"/>
    </ligand>
</feature>
<dbReference type="OrthoDB" id="9806925at2"/>
<dbReference type="InterPro" id="IPR004443">
    <property type="entry name" value="YjeF_N_dom"/>
</dbReference>
<comment type="cofactor">
    <cofactor evidence="17">
        <name>Mg(2+)</name>
        <dbReference type="ChEBI" id="CHEBI:18420"/>
    </cofactor>
</comment>
<feature type="binding site" evidence="18">
    <location>
        <position position="66"/>
    </location>
    <ligand>
        <name>K(+)</name>
        <dbReference type="ChEBI" id="CHEBI:29103"/>
    </ligand>
</feature>
<dbReference type="NCBIfam" id="TIGR00196">
    <property type="entry name" value="yjeF_cterm"/>
    <property type="match status" value="1"/>
</dbReference>
<dbReference type="GO" id="GO:0052856">
    <property type="term" value="F:NAD(P)HX epimerase activity"/>
    <property type="evidence" value="ECO:0007669"/>
    <property type="project" value="UniProtKB-UniRule"/>
</dbReference>
<feature type="domain" description="YjeF C-terminal" evidence="20">
    <location>
        <begin position="229"/>
        <end position="496"/>
    </location>
</feature>
<gene>
    <name evidence="17" type="primary">nnrD</name>
    <name evidence="18" type="synonym">nnrE</name>
    <name evidence="22" type="ORF">BLE401_07505</name>
</gene>
<evidence type="ECO:0000256" key="18">
    <source>
        <dbReference type="HAMAP-Rule" id="MF_01966"/>
    </source>
</evidence>
<dbReference type="InterPro" id="IPR000631">
    <property type="entry name" value="CARKD"/>
</dbReference>
<dbReference type="Proteomes" id="UP000234271">
    <property type="component" value="Chromosome"/>
</dbReference>
<dbReference type="PANTHER" id="PTHR12592">
    <property type="entry name" value="ATP-DEPENDENT (S)-NAD(P)H-HYDRATE DEHYDRATASE FAMILY MEMBER"/>
    <property type="match status" value="1"/>
</dbReference>
<dbReference type="FunFam" id="3.40.50.10260:FF:000003">
    <property type="entry name" value="Multifunctional fusion protein"/>
    <property type="match status" value="1"/>
</dbReference>
<comment type="cofactor">
    <cofactor evidence="18 19">
        <name>K(+)</name>
        <dbReference type="ChEBI" id="CHEBI:29103"/>
    </cofactor>
    <text evidence="18 19">Binds 1 potassium ion per subunit.</text>
</comment>
<comment type="catalytic activity">
    <reaction evidence="1 18 19">
        <text>(6R)-NADHX = (6S)-NADHX</text>
        <dbReference type="Rhea" id="RHEA:32215"/>
        <dbReference type="ChEBI" id="CHEBI:64074"/>
        <dbReference type="ChEBI" id="CHEBI:64075"/>
        <dbReference type="EC" id="5.1.99.6"/>
    </reaction>
</comment>
<comment type="catalytic activity">
    <reaction evidence="15 17 19">
        <text>(6S)-NADHX + ADP = AMP + phosphate + NADH + H(+)</text>
        <dbReference type="Rhea" id="RHEA:32223"/>
        <dbReference type="ChEBI" id="CHEBI:15378"/>
        <dbReference type="ChEBI" id="CHEBI:43474"/>
        <dbReference type="ChEBI" id="CHEBI:57945"/>
        <dbReference type="ChEBI" id="CHEBI:64074"/>
        <dbReference type="ChEBI" id="CHEBI:456215"/>
        <dbReference type="ChEBI" id="CHEBI:456216"/>
        <dbReference type="EC" id="4.2.1.136"/>
    </reaction>
</comment>
<dbReference type="EC" id="4.2.1.136" evidence="19"/>
<comment type="function">
    <text evidence="18">Catalyzes the epimerization of the S- and R-forms of NAD(P)HX, a damaged form of NAD(P)H that is a result of enzymatic or heat-dependent hydration. This is a prerequisite for the S-specific NAD(P)H-hydrate dehydratase to allow the repair of both epimers of NAD(P)HX.</text>
</comment>
<comment type="catalytic activity">
    <reaction evidence="16 17 19">
        <text>(6S)-NADPHX + ADP = AMP + phosphate + NADPH + H(+)</text>
        <dbReference type="Rhea" id="RHEA:32235"/>
        <dbReference type="ChEBI" id="CHEBI:15378"/>
        <dbReference type="ChEBI" id="CHEBI:43474"/>
        <dbReference type="ChEBI" id="CHEBI:57783"/>
        <dbReference type="ChEBI" id="CHEBI:64076"/>
        <dbReference type="ChEBI" id="CHEBI:456215"/>
        <dbReference type="ChEBI" id="CHEBI:456216"/>
        <dbReference type="EC" id="4.2.1.136"/>
    </reaction>
</comment>
<dbReference type="GO" id="GO:0052855">
    <property type="term" value="F:ADP-dependent NAD(P)H-hydrate dehydratase activity"/>
    <property type="evidence" value="ECO:0007669"/>
    <property type="project" value="UniProtKB-UniRule"/>
</dbReference>
<feature type="binding site" evidence="17">
    <location>
        <position position="264"/>
    </location>
    <ligand>
        <name>(6S)-NADPHX</name>
        <dbReference type="ChEBI" id="CHEBI:64076"/>
    </ligand>
</feature>
<evidence type="ECO:0000256" key="12">
    <source>
        <dbReference type="ARBA" id="ARBA00023239"/>
    </source>
</evidence>
<reference evidence="23" key="1">
    <citation type="submission" date="2016-12" db="EMBL/GenBank/DDBJ databases">
        <title>Complete Genome Sequence of Beggiatoa leptomitiformis D-401.</title>
        <authorList>
            <person name="Fomenkov A."/>
            <person name="Vincze T."/>
            <person name="Grabovich M."/>
            <person name="Anton B.P."/>
            <person name="Dubinina G."/>
            <person name="Orlova M."/>
            <person name="Belousova E."/>
            <person name="Roberts R.J."/>
        </authorList>
    </citation>
    <scope>NUCLEOTIDE SEQUENCE [LARGE SCALE GENOMIC DNA]</scope>
    <source>
        <strain evidence="23">D-401</strain>
    </source>
</reference>
<dbReference type="PROSITE" id="PS51383">
    <property type="entry name" value="YJEF_C_3"/>
    <property type="match status" value="1"/>
</dbReference>
<dbReference type="EC" id="5.1.99.6" evidence="19"/>
<evidence type="ECO:0000256" key="4">
    <source>
        <dbReference type="ARBA" id="ARBA00009524"/>
    </source>
</evidence>
<dbReference type="PROSITE" id="PS01050">
    <property type="entry name" value="YJEF_C_2"/>
    <property type="match status" value="1"/>
</dbReference>
<name>A0A2N9YDN5_9GAMM</name>
<dbReference type="KEGG" id="blep:AL038_16735"/>
<feature type="binding site" evidence="18">
    <location>
        <position position="165"/>
    </location>
    <ligand>
        <name>K(+)</name>
        <dbReference type="ChEBI" id="CHEBI:29103"/>
    </ligand>
</feature>
<evidence type="ECO:0000256" key="6">
    <source>
        <dbReference type="ARBA" id="ARBA00022741"/>
    </source>
</evidence>
<comment type="similarity">
    <text evidence="17">Belongs to the NnrD/CARKD family.</text>
</comment>
<feature type="binding site" evidence="17">
    <location>
        <position position="438"/>
    </location>
    <ligand>
        <name>(6S)-NADPHX</name>
        <dbReference type="ChEBI" id="CHEBI:64076"/>
    </ligand>
</feature>
<keyword evidence="12 17" id="KW-0456">Lyase</keyword>
<keyword evidence="7 17" id="KW-0067">ATP-binding</keyword>
<evidence type="ECO:0000256" key="13">
    <source>
        <dbReference type="ARBA" id="ARBA00023268"/>
    </source>
</evidence>
<evidence type="ECO:0000256" key="5">
    <source>
        <dbReference type="ARBA" id="ARBA00022723"/>
    </source>
</evidence>
<dbReference type="Gene3D" id="3.40.50.10260">
    <property type="entry name" value="YjeF N-terminal domain"/>
    <property type="match status" value="1"/>
</dbReference>
<evidence type="ECO:0000256" key="7">
    <source>
        <dbReference type="ARBA" id="ARBA00022840"/>
    </source>
</evidence>
<dbReference type="HAMAP" id="MF_01965">
    <property type="entry name" value="NADHX_dehydratase"/>
    <property type="match status" value="1"/>
</dbReference>
<dbReference type="Gene3D" id="3.40.1190.20">
    <property type="match status" value="1"/>
</dbReference>
<keyword evidence="23" id="KW-1185">Reference proteome</keyword>
<protein>
    <recommendedName>
        <fullName evidence="19">Bifunctional NAD(P)H-hydrate repair enzyme</fullName>
    </recommendedName>
    <alternativeName>
        <fullName evidence="19">Nicotinamide nucleotide repair protein</fullName>
    </alternativeName>
    <domain>
        <recommendedName>
            <fullName evidence="19">ADP-dependent (S)-NAD(P)H-hydrate dehydratase</fullName>
            <ecNumber evidence="19">4.2.1.136</ecNumber>
        </recommendedName>
        <alternativeName>
            <fullName evidence="19">ADP-dependent NAD(P)HX dehydratase</fullName>
        </alternativeName>
    </domain>
    <domain>
        <recommendedName>
            <fullName evidence="19">NAD(P)H-hydrate epimerase</fullName>
            <ecNumber evidence="19">5.1.99.6</ecNumber>
        </recommendedName>
    </domain>
</protein>
<evidence type="ECO:0000256" key="19">
    <source>
        <dbReference type="PIRNR" id="PIRNR017184"/>
    </source>
</evidence>
<feature type="binding site" evidence="17">
    <location>
        <begin position="408"/>
        <end position="412"/>
    </location>
    <ligand>
        <name>AMP</name>
        <dbReference type="ChEBI" id="CHEBI:456215"/>
    </ligand>
</feature>
<evidence type="ECO:0000256" key="16">
    <source>
        <dbReference type="ARBA" id="ARBA00049209"/>
    </source>
</evidence>
<dbReference type="Pfam" id="PF03853">
    <property type="entry name" value="YjeF_N"/>
    <property type="match status" value="1"/>
</dbReference>
<sequence length="501" mass="53378">MKDKSVLPLPLYRASQVRELDRIAIEEMGIPGICLMERAGSTAFQVMQTCFPKAKRIIVLCGTGNNGGDGYVVARLAYLAGYDVTVLQLGNTNQLKGESRLAFEGMLSVGLSPQVFSEKKLSIVDLIVDALIGTGLDRDVAGKFRDVIDAVSRRTCPVLSLDIPSGLQADTGKVMGTAIKADITVSFIGLKQGLFTGDGPEYCGKIYFDDLQVPEATFKQVRHTVSRLPDILCREAFKRRPRNAHKGAFGHALIIGGERGMTGAARLAAEAAGRVGAGKVSIATRTAHADMLNLTRPEIMCHGVETAKELKTLLEQADVVAIGTGLGQGQWAKEMLEAVRHTDKPIVVDADALNLLAHSPFRFSNSVITPHSGEAARLLHLSTDEVESDRFAAVQALQLRFGNICVLKGAGTLIADTQGQINICTAGNPGMATGGMGDVLTGVIVGLLAQGFSTLQAAHLGVCLHGKAGDKAALEGERGLLPSDLLPWLRYFVNPELQQTD</sequence>
<keyword evidence="10 17" id="KW-0520">NAD</keyword>
<proteinExistence type="inferred from homology"/>
<dbReference type="Pfam" id="PF01256">
    <property type="entry name" value="Carb_kinase"/>
    <property type="match status" value="1"/>
</dbReference>
<accession>A0A2N9YDN5</accession>
<organism evidence="22 23">
    <name type="scientific">Beggiatoa leptomitoformis</name>
    <dbReference type="NCBI Taxonomy" id="288004"/>
    <lineage>
        <taxon>Bacteria</taxon>
        <taxon>Pseudomonadati</taxon>
        <taxon>Pseudomonadota</taxon>
        <taxon>Gammaproteobacteria</taxon>
        <taxon>Thiotrichales</taxon>
        <taxon>Thiotrichaceae</taxon>
        <taxon>Beggiatoa</taxon>
    </lineage>
</organism>
<keyword evidence="8 17" id="KW-0521">NADP</keyword>
<keyword evidence="5 18" id="KW-0479">Metal-binding</keyword>
<keyword evidence="13" id="KW-0511">Multifunctional enzyme</keyword>
<comment type="similarity">
    <text evidence="18">Belongs to the NnrE/AIBP family.</text>
</comment>
<dbReference type="InterPro" id="IPR029056">
    <property type="entry name" value="Ribokinase-like"/>
</dbReference>
<comment type="similarity">
    <text evidence="3 19">In the N-terminal section; belongs to the NnrE/AIBP family.</text>
</comment>
<dbReference type="GO" id="GO:0110051">
    <property type="term" value="P:metabolite repair"/>
    <property type="evidence" value="ECO:0007669"/>
    <property type="project" value="TreeGrafter"/>
</dbReference>
<feature type="binding site" evidence="18">
    <location>
        <begin position="133"/>
        <end position="139"/>
    </location>
    <ligand>
        <name>(6S)-NADPHX</name>
        <dbReference type="ChEBI" id="CHEBI:64076"/>
    </ligand>
</feature>
<evidence type="ECO:0000256" key="9">
    <source>
        <dbReference type="ARBA" id="ARBA00022958"/>
    </source>
</evidence>
<comment type="function">
    <text evidence="17">Catalyzes the dehydration of the S-form of NAD(P)HX at the expense of ADP, which is converted to AMP. Together with NAD(P)HX epimerase, which catalyzes the epimerization of the S- and R-forms, the enzyme allows the repair of both epimers of NAD(P)HX, a damaged form of NAD(P)H that is a result of enzymatic or heat-dependent hydration.</text>
</comment>
<dbReference type="EMBL" id="CP018889">
    <property type="protein sequence ID" value="AUI68566.1"/>
    <property type="molecule type" value="Genomic_DNA"/>
</dbReference>
<feature type="binding site" evidence="17">
    <location>
        <position position="437"/>
    </location>
    <ligand>
        <name>AMP</name>
        <dbReference type="ChEBI" id="CHEBI:456215"/>
    </ligand>
</feature>
<dbReference type="GO" id="GO:0046872">
    <property type="term" value="F:metal ion binding"/>
    <property type="evidence" value="ECO:0007669"/>
    <property type="project" value="UniProtKB-UniRule"/>
</dbReference>
<evidence type="ECO:0000313" key="23">
    <source>
        <dbReference type="Proteomes" id="UP000234271"/>
    </source>
</evidence>
<dbReference type="GO" id="GO:0005524">
    <property type="term" value="F:ATP binding"/>
    <property type="evidence" value="ECO:0007669"/>
    <property type="project" value="UniProtKB-UniRule"/>
</dbReference>
<dbReference type="NCBIfam" id="TIGR00197">
    <property type="entry name" value="yjeF_nterm"/>
    <property type="match status" value="1"/>
</dbReference>
<dbReference type="HAMAP" id="MF_01966">
    <property type="entry name" value="NADHX_epimerase"/>
    <property type="match status" value="1"/>
</dbReference>
<dbReference type="SUPFAM" id="SSF64153">
    <property type="entry name" value="YjeF N-terminal domain-like"/>
    <property type="match status" value="1"/>
</dbReference>
<dbReference type="STRING" id="288004.AL038_16735"/>
<dbReference type="SUPFAM" id="SSF53613">
    <property type="entry name" value="Ribokinase-like"/>
    <property type="match status" value="1"/>
</dbReference>
<dbReference type="GO" id="GO:0046496">
    <property type="term" value="P:nicotinamide nucleotide metabolic process"/>
    <property type="evidence" value="ECO:0007669"/>
    <property type="project" value="UniProtKB-UniRule"/>
</dbReference>
<comment type="similarity">
    <text evidence="4 19">In the C-terminal section; belongs to the NnrD/CARKD family.</text>
</comment>